<feature type="compositionally biased region" description="Low complexity" evidence="5">
    <location>
        <begin position="561"/>
        <end position="584"/>
    </location>
</feature>
<organism evidence="7 8">
    <name type="scientific">Marchantia polymorpha</name>
    <name type="common">Common liverwort</name>
    <name type="synonym">Marchantia aquatica</name>
    <dbReference type="NCBI Taxonomy" id="3197"/>
    <lineage>
        <taxon>Eukaryota</taxon>
        <taxon>Viridiplantae</taxon>
        <taxon>Streptophyta</taxon>
        <taxon>Embryophyta</taxon>
        <taxon>Marchantiophyta</taxon>
        <taxon>Marchantiopsida</taxon>
        <taxon>Marchantiidae</taxon>
        <taxon>Marchantiales</taxon>
        <taxon>Marchantiaceae</taxon>
        <taxon>Marchantia</taxon>
    </lineage>
</organism>
<dbReference type="GO" id="GO:0005634">
    <property type="term" value="C:nucleus"/>
    <property type="evidence" value="ECO:0007669"/>
    <property type="project" value="UniProtKB-SubCell"/>
</dbReference>
<keyword evidence="4" id="KW-0539">Nucleus</keyword>
<dbReference type="PANTHER" id="PTHR45914">
    <property type="entry name" value="TRANSCRIPTION FACTOR HEC3-RELATED"/>
    <property type="match status" value="1"/>
</dbReference>
<feature type="region of interest" description="Disordered" evidence="5">
    <location>
        <begin position="339"/>
        <end position="372"/>
    </location>
</feature>
<dbReference type="CDD" id="cd11454">
    <property type="entry name" value="bHLH_AtIND_like"/>
    <property type="match status" value="1"/>
</dbReference>
<gene>
    <name evidence="7" type="ORF">MARPO_0024s0106</name>
</gene>
<dbReference type="Gramene" id="Mp3g23300.1">
    <property type="protein sequence ID" value="Mp3g23300.1.cds1"/>
    <property type="gene ID" value="Mp3g23300"/>
</dbReference>
<dbReference type="InterPro" id="IPR045843">
    <property type="entry name" value="IND-like"/>
</dbReference>
<reference evidence="8" key="1">
    <citation type="journal article" date="2017" name="Cell">
        <title>Insights into land plant evolution garnered from the Marchantia polymorpha genome.</title>
        <authorList>
            <person name="Bowman J.L."/>
            <person name="Kohchi T."/>
            <person name="Yamato K.T."/>
            <person name="Jenkins J."/>
            <person name="Shu S."/>
            <person name="Ishizaki K."/>
            <person name="Yamaoka S."/>
            <person name="Nishihama R."/>
            <person name="Nakamura Y."/>
            <person name="Berger F."/>
            <person name="Adam C."/>
            <person name="Aki S.S."/>
            <person name="Althoff F."/>
            <person name="Araki T."/>
            <person name="Arteaga-Vazquez M.A."/>
            <person name="Balasubrmanian S."/>
            <person name="Barry K."/>
            <person name="Bauer D."/>
            <person name="Boehm C.R."/>
            <person name="Briginshaw L."/>
            <person name="Caballero-Perez J."/>
            <person name="Catarino B."/>
            <person name="Chen F."/>
            <person name="Chiyoda S."/>
            <person name="Chovatia M."/>
            <person name="Davies K.M."/>
            <person name="Delmans M."/>
            <person name="Demura T."/>
            <person name="Dierschke T."/>
            <person name="Dolan L."/>
            <person name="Dorantes-Acosta A.E."/>
            <person name="Eklund D.M."/>
            <person name="Florent S.N."/>
            <person name="Flores-Sandoval E."/>
            <person name="Fujiyama A."/>
            <person name="Fukuzawa H."/>
            <person name="Galik B."/>
            <person name="Grimanelli D."/>
            <person name="Grimwood J."/>
            <person name="Grossniklaus U."/>
            <person name="Hamada T."/>
            <person name="Haseloff J."/>
            <person name="Hetherington A.J."/>
            <person name="Higo A."/>
            <person name="Hirakawa Y."/>
            <person name="Hundley H.N."/>
            <person name="Ikeda Y."/>
            <person name="Inoue K."/>
            <person name="Inoue S.I."/>
            <person name="Ishida S."/>
            <person name="Jia Q."/>
            <person name="Kakita M."/>
            <person name="Kanazawa T."/>
            <person name="Kawai Y."/>
            <person name="Kawashima T."/>
            <person name="Kennedy M."/>
            <person name="Kinose K."/>
            <person name="Kinoshita T."/>
            <person name="Kohara Y."/>
            <person name="Koide E."/>
            <person name="Komatsu K."/>
            <person name="Kopischke S."/>
            <person name="Kubo M."/>
            <person name="Kyozuka J."/>
            <person name="Lagercrantz U."/>
            <person name="Lin S.S."/>
            <person name="Lindquist E."/>
            <person name="Lipzen A.M."/>
            <person name="Lu C.W."/>
            <person name="De Luna E."/>
            <person name="Martienssen R.A."/>
            <person name="Minamino N."/>
            <person name="Mizutani M."/>
            <person name="Mizutani M."/>
            <person name="Mochizuki N."/>
            <person name="Monte I."/>
            <person name="Mosher R."/>
            <person name="Nagasaki H."/>
            <person name="Nakagami H."/>
            <person name="Naramoto S."/>
            <person name="Nishitani K."/>
            <person name="Ohtani M."/>
            <person name="Okamoto T."/>
            <person name="Okumura M."/>
            <person name="Phillips J."/>
            <person name="Pollak B."/>
            <person name="Reinders A."/>
            <person name="Rovekamp M."/>
            <person name="Sano R."/>
            <person name="Sawa S."/>
            <person name="Schmid M.W."/>
            <person name="Shirakawa M."/>
            <person name="Solano R."/>
            <person name="Spunde A."/>
            <person name="Suetsugu N."/>
            <person name="Sugano S."/>
            <person name="Sugiyama A."/>
            <person name="Sun R."/>
            <person name="Suzuki Y."/>
            <person name="Takenaka M."/>
            <person name="Takezawa D."/>
            <person name="Tomogane H."/>
            <person name="Tsuzuki M."/>
            <person name="Ueda T."/>
            <person name="Umeda M."/>
            <person name="Ward J.M."/>
            <person name="Watanabe Y."/>
            <person name="Yazaki K."/>
            <person name="Yokoyama R."/>
            <person name="Yoshitake Y."/>
            <person name="Yotsui I."/>
            <person name="Zachgo S."/>
            <person name="Schmutz J."/>
        </authorList>
    </citation>
    <scope>NUCLEOTIDE SEQUENCE [LARGE SCALE GENOMIC DNA]</scope>
    <source>
        <strain evidence="8">Tak-1</strain>
    </source>
</reference>
<dbReference type="PANTHER" id="PTHR45914:SF58">
    <property type="entry name" value="BHLH DOMAIN-CONTAINING PROTEIN"/>
    <property type="match status" value="1"/>
</dbReference>
<dbReference type="SMART" id="SM00353">
    <property type="entry name" value="HLH"/>
    <property type="match status" value="1"/>
</dbReference>
<dbReference type="PROSITE" id="PS50888">
    <property type="entry name" value="BHLH"/>
    <property type="match status" value="1"/>
</dbReference>
<evidence type="ECO:0000256" key="2">
    <source>
        <dbReference type="ARBA" id="ARBA00023015"/>
    </source>
</evidence>
<dbReference type="GO" id="GO:0046983">
    <property type="term" value="F:protein dimerization activity"/>
    <property type="evidence" value="ECO:0007669"/>
    <property type="project" value="InterPro"/>
</dbReference>
<dbReference type="GO" id="GO:0003700">
    <property type="term" value="F:DNA-binding transcription factor activity"/>
    <property type="evidence" value="ECO:0007669"/>
    <property type="project" value="InterPro"/>
</dbReference>
<evidence type="ECO:0000256" key="4">
    <source>
        <dbReference type="ARBA" id="ARBA00023242"/>
    </source>
</evidence>
<evidence type="ECO:0000313" key="7">
    <source>
        <dbReference type="EMBL" id="PTQ43604.1"/>
    </source>
</evidence>
<comment type="subcellular location">
    <subcellularLocation>
        <location evidence="1">Nucleus</location>
    </subcellularLocation>
</comment>
<dbReference type="Gene3D" id="4.10.280.10">
    <property type="entry name" value="Helix-loop-helix DNA-binding domain"/>
    <property type="match status" value="1"/>
</dbReference>
<feature type="compositionally biased region" description="Polar residues" evidence="5">
    <location>
        <begin position="528"/>
        <end position="552"/>
    </location>
</feature>
<dbReference type="AlphaFoldDB" id="A0A2R6XBW7"/>
<dbReference type="InterPro" id="IPR011598">
    <property type="entry name" value="bHLH_dom"/>
</dbReference>
<dbReference type="SUPFAM" id="SSF47459">
    <property type="entry name" value="HLH, helix-loop-helix DNA-binding domain"/>
    <property type="match status" value="1"/>
</dbReference>
<evidence type="ECO:0000256" key="5">
    <source>
        <dbReference type="SAM" id="MobiDB-lite"/>
    </source>
</evidence>
<sequence>MEYQPYGLQEIVVDAPYFEERGFGSFGHLGGESNHLHLPMAISQWSTTDPAIFQVNDQAAWNSNRVRTHFQPTGTAGGLYDMCVQSSTSSQHVVNVAQSNNCQQLISMDTQQVQPHATGPVNSSGDPNFPVGGDILPLMHQMLFNHFMIQDHRCTGDQMPQLISDFSAQQPCLYSSSSECLHDADSSGSSGARDYAFPSSAITGCSSEEINWRNSDVVHGNFAASSAGFHIEELYDESSSVPAIGQVDMADSNGHGQSSPLSLVMQRNNANPLIRRTPNVSWAMTGAESDSSAAAMTVNHCSTLDPLLNVASFQDISPSPCPPPYKRARLSYNSASAVEPNSSSMLSIPPASNTAASTTVGTSRPLVSSSGSSFGHHRNMVAVGSSDYPMTTLNVADALYRDLHFPNRQQLSASSLHHQQPSSCIIQEISTGGAVRYVSRKDSALVDHDMSRATSNRKHNATSIEPQSVAARHRRKKISERVRVLEKLIPGGNKMDTASMLDEAIEYVKFLQLQVGLLEKLGELPDGTNVNNHGGNRSQMQQGSTSSCLITNGTSGGGAGVSSSNYHGSSNVSRPTPTMPARPTTSPLILSEILQQQLFKQKLCLVSIRQYPSGGSPSGSYA</sequence>
<name>A0A2R6XBW7_MARPO</name>
<dbReference type="OrthoDB" id="2017571at2759"/>
<dbReference type="InterPro" id="IPR036638">
    <property type="entry name" value="HLH_DNA-bd_sf"/>
</dbReference>
<keyword evidence="3" id="KW-0804">Transcription</keyword>
<proteinExistence type="predicted"/>
<dbReference type="Pfam" id="PF00010">
    <property type="entry name" value="HLH"/>
    <property type="match status" value="1"/>
</dbReference>
<evidence type="ECO:0000259" key="6">
    <source>
        <dbReference type="PROSITE" id="PS50888"/>
    </source>
</evidence>
<feature type="domain" description="BHLH" evidence="6">
    <location>
        <begin position="462"/>
        <end position="511"/>
    </location>
</feature>
<evidence type="ECO:0000313" key="8">
    <source>
        <dbReference type="Proteomes" id="UP000244005"/>
    </source>
</evidence>
<accession>A0A2R6XBW7</accession>
<feature type="region of interest" description="Disordered" evidence="5">
    <location>
        <begin position="528"/>
        <end position="584"/>
    </location>
</feature>
<evidence type="ECO:0000256" key="3">
    <source>
        <dbReference type="ARBA" id="ARBA00023163"/>
    </source>
</evidence>
<evidence type="ECO:0000256" key="1">
    <source>
        <dbReference type="ARBA" id="ARBA00004123"/>
    </source>
</evidence>
<dbReference type="Proteomes" id="UP000244005">
    <property type="component" value="Unassembled WGS sequence"/>
</dbReference>
<keyword evidence="2" id="KW-0805">Transcription regulation</keyword>
<dbReference type="EMBL" id="KZ772696">
    <property type="protein sequence ID" value="PTQ43604.1"/>
    <property type="molecule type" value="Genomic_DNA"/>
</dbReference>
<keyword evidence="8" id="KW-1185">Reference proteome</keyword>
<protein>
    <recommendedName>
        <fullName evidence="6">BHLH domain-containing protein</fullName>
    </recommendedName>
</protein>